<feature type="transmembrane region" description="Helical" evidence="1">
    <location>
        <begin position="172"/>
        <end position="205"/>
    </location>
</feature>
<proteinExistence type="predicted"/>
<evidence type="ECO:0000256" key="1">
    <source>
        <dbReference type="SAM" id="Phobius"/>
    </source>
</evidence>
<accession>A0ABW4JZL8</accession>
<evidence type="ECO:0000313" key="3">
    <source>
        <dbReference type="Proteomes" id="UP001597327"/>
    </source>
</evidence>
<feature type="transmembrane region" description="Helical" evidence="1">
    <location>
        <begin position="341"/>
        <end position="357"/>
    </location>
</feature>
<comment type="caution">
    <text evidence="2">The sequence shown here is derived from an EMBL/GenBank/DDBJ whole genome shotgun (WGS) entry which is preliminary data.</text>
</comment>
<name>A0ABW4JZL8_9HYPH</name>
<keyword evidence="1" id="KW-0812">Transmembrane</keyword>
<feature type="transmembrane region" description="Helical" evidence="1">
    <location>
        <begin position="28"/>
        <end position="49"/>
    </location>
</feature>
<dbReference type="EMBL" id="JBHUFA010000016">
    <property type="protein sequence ID" value="MFD1697450.1"/>
    <property type="molecule type" value="Genomic_DNA"/>
</dbReference>
<gene>
    <name evidence="2" type="ORF">ACFSC7_18185</name>
</gene>
<feature type="transmembrane region" description="Helical" evidence="1">
    <location>
        <begin position="140"/>
        <end position="160"/>
    </location>
</feature>
<feature type="transmembrane region" description="Helical" evidence="1">
    <location>
        <begin position="211"/>
        <end position="239"/>
    </location>
</feature>
<evidence type="ECO:0000313" key="2">
    <source>
        <dbReference type="EMBL" id="MFD1697450.1"/>
    </source>
</evidence>
<feature type="transmembrane region" description="Helical" evidence="1">
    <location>
        <begin position="246"/>
        <end position="263"/>
    </location>
</feature>
<feature type="transmembrane region" description="Helical" evidence="1">
    <location>
        <begin position="363"/>
        <end position="379"/>
    </location>
</feature>
<sequence length="389" mass="44385">MNPLATFVEDTFRAIWSRAVRLYYPQRHLIGGFILLLFTVMTVAVVKVYPLSNWDMFAYTAAILEDEIDDSVALHDKAYALMKADLSEGEYLTLTQDREYRIRQAEDPRAFATMMGFYDLKLGYVETARLLAKMTDPVSALRWISILSAAATGVLLMRWLARYKLMGAGPIVVSMLLVCGFGPIAALVTPDLYASFFLLLAFYLYCEKHDIPAALCLLAALFIRPDHLAFIGVFFVFALVYGPRRLVMTACFAAACAAYMFILKDEGHPGWWVHMWFTHVEYVPTLEGFNPPFSPLIYVQMLVRSTVRSLTNQTWVAVLFALAIFHARCINKPAMPERPKVLLYAIFTSIIAKYFVFPHYETRFYFPYLMGMGMILLVARMRQDRGLMS</sequence>
<keyword evidence="3" id="KW-1185">Reference proteome</keyword>
<feature type="transmembrane region" description="Helical" evidence="1">
    <location>
        <begin position="310"/>
        <end position="329"/>
    </location>
</feature>
<keyword evidence="1" id="KW-1133">Transmembrane helix</keyword>
<dbReference type="RefSeq" id="WP_149893369.1">
    <property type="nucleotide sequence ID" value="NZ_JBHUFA010000016.1"/>
</dbReference>
<evidence type="ECO:0008006" key="4">
    <source>
        <dbReference type="Google" id="ProtNLM"/>
    </source>
</evidence>
<dbReference type="Proteomes" id="UP001597327">
    <property type="component" value="Unassembled WGS sequence"/>
</dbReference>
<reference evidence="3" key="1">
    <citation type="journal article" date="2019" name="Int. J. Syst. Evol. Microbiol.">
        <title>The Global Catalogue of Microorganisms (GCM) 10K type strain sequencing project: providing services to taxonomists for standard genome sequencing and annotation.</title>
        <authorList>
            <consortium name="The Broad Institute Genomics Platform"/>
            <consortium name="The Broad Institute Genome Sequencing Center for Infectious Disease"/>
            <person name="Wu L."/>
            <person name="Ma J."/>
        </authorList>
    </citation>
    <scope>NUCLEOTIDE SEQUENCE [LARGE SCALE GENOMIC DNA]</scope>
    <source>
        <strain evidence="3">JCM 3369</strain>
    </source>
</reference>
<keyword evidence="1" id="KW-0472">Membrane</keyword>
<protein>
    <recommendedName>
        <fullName evidence="4">Glycosyltransferase RgtA/B/C/D-like domain-containing protein</fullName>
    </recommendedName>
</protein>
<organism evidence="2 3">
    <name type="scientific">Roseibium aestuarii</name>
    <dbReference type="NCBI Taxonomy" id="2600299"/>
    <lineage>
        <taxon>Bacteria</taxon>
        <taxon>Pseudomonadati</taxon>
        <taxon>Pseudomonadota</taxon>
        <taxon>Alphaproteobacteria</taxon>
        <taxon>Hyphomicrobiales</taxon>
        <taxon>Stappiaceae</taxon>
        <taxon>Roseibium</taxon>
    </lineage>
</organism>